<feature type="region of interest" description="Disordered" evidence="1">
    <location>
        <begin position="48"/>
        <end position="80"/>
    </location>
</feature>
<dbReference type="Proteomes" id="UP001179952">
    <property type="component" value="Unassembled WGS sequence"/>
</dbReference>
<gene>
    <name evidence="2" type="ORF">QJS04_geneDACA004224</name>
</gene>
<reference evidence="2" key="1">
    <citation type="journal article" date="2023" name="Nat. Commun.">
        <title>Diploid and tetraploid genomes of Acorus and the evolution of monocots.</title>
        <authorList>
            <person name="Ma L."/>
            <person name="Liu K.W."/>
            <person name="Li Z."/>
            <person name="Hsiao Y.Y."/>
            <person name="Qi Y."/>
            <person name="Fu T."/>
            <person name="Tang G.D."/>
            <person name="Zhang D."/>
            <person name="Sun W.H."/>
            <person name="Liu D.K."/>
            <person name="Li Y."/>
            <person name="Chen G.Z."/>
            <person name="Liu X.D."/>
            <person name="Liao X.Y."/>
            <person name="Jiang Y.T."/>
            <person name="Yu X."/>
            <person name="Hao Y."/>
            <person name="Huang J."/>
            <person name="Zhao X.W."/>
            <person name="Ke S."/>
            <person name="Chen Y.Y."/>
            <person name="Wu W.L."/>
            <person name="Hsu J.L."/>
            <person name="Lin Y.F."/>
            <person name="Huang M.D."/>
            <person name="Li C.Y."/>
            <person name="Huang L."/>
            <person name="Wang Z.W."/>
            <person name="Zhao X."/>
            <person name="Zhong W.Y."/>
            <person name="Peng D.H."/>
            <person name="Ahmad S."/>
            <person name="Lan S."/>
            <person name="Zhang J.S."/>
            <person name="Tsai W.C."/>
            <person name="Van de Peer Y."/>
            <person name="Liu Z.J."/>
        </authorList>
    </citation>
    <scope>NUCLEOTIDE SEQUENCE</scope>
    <source>
        <strain evidence="2">SCP</strain>
    </source>
</reference>
<organism evidence="2 3">
    <name type="scientific">Acorus gramineus</name>
    <name type="common">Dwarf sweet flag</name>
    <dbReference type="NCBI Taxonomy" id="55184"/>
    <lineage>
        <taxon>Eukaryota</taxon>
        <taxon>Viridiplantae</taxon>
        <taxon>Streptophyta</taxon>
        <taxon>Embryophyta</taxon>
        <taxon>Tracheophyta</taxon>
        <taxon>Spermatophyta</taxon>
        <taxon>Magnoliopsida</taxon>
        <taxon>Liliopsida</taxon>
        <taxon>Acoraceae</taxon>
        <taxon>Acorus</taxon>
    </lineage>
</organism>
<reference evidence="2" key="2">
    <citation type="submission" date="2023-06" db="EMBL/GenBank/DDBJ databases">
        <authorList>
            <person name="Ma L."/>
            <person name="Liu K.-W."/>
            <person name="Li Z."/>
            <person name="Hsiao Y.-Y."/>
            <person name="Qi Y."/>
            <person name="Fu T."/>
            <person name="Tang G."/>
            <person name="Zhang D."/>
            <person name="Sun W.-H."/>
            <person name="Liu D.-K."/>
            <person name="Li Y."/>
            <person name="Chen G.-Z."/>
            <person name="Liu X.-D."/>
            <person name="Liao X.-Y."/>
            <person name="Jiang Y.-T."/>
            <person name="Yu X."/>
            <person name="Hao Y."/>
            <person name="Huang J."/>
            <person name="Zhao X.-W."/>
            <person name="Ke S."/>
            <person name="Chen Y.-Y."/>
            <person name="Wu W.-L."/>
            <person name="Hsu J.-L."/>
            <person name="Lin Y.-F."/>
            <person name="Huang M.-D."/>
            <person name="Li C.-Y."/>
            <person name="Huang L."/>
            <person name="Wang Z.-W."/>
            <person name="Zhao X."/>
            <person name="Zhong W.-Y."/>
            <person name="Peng D.-H."/>
            <person name="Ahmad S."/>
            <person name="Lan S."/>
            <person name="Zhang J.-S."/>
            <person name="Tsai W.-C."/>
            <person name="Van De Peer Y."/>
            <person name="Liu Z.-J."/>
        </authorList>
    </citation>
    <scope>NUCLEOTIDE SEQUENCE</scope>
    <source>
        <strain evidence="2">SCP</strain>
        <tissue evidence="2">Leaves</tissue>
    </source>
</reference>
<accession>A0AAV9B268</accession>
<protein>
    <submittedName>
        <fullName evidence="2">Uncharacterized protein</fullName>
    </submittedName>
</protein>
<evidence type="ECO:0000256" key="1">
    <source>
        <dbReference type="SAM" id="MobiDB-lite"/>
    </source>
</evidence>
<name>A0AAV9B268_ACOGR</name>
<evidence type="ECO:0000313" key="2">
    <source>
        <dbReference type="EMBL" id="KAK1270521.1"/>
    </source>
</evidence>
<proteinExistence type="predicted"/>
<comment type="caution">
    <text evidence="2">The sequence shown here is derived from an EMBL/GenBank/DDBJ whole genome shotgun (WGS) entry which is preliminary data.</text>
</comment>
<evidence type="ECO:0000313" key="3">
    <source>
        <dbReference type="Proteomes" id="UP001179952"/>
    </source>
</evidence>
<keyword evidence="3" id="KW-1185">Reference proteome</keyword>
<dbReference type="EMBL" id="JAUJYN010000005">
    <property type="protein sequence ID" value="KAK1270521.1"/>
    <property type="molecule type" value="Genomic_DNA"/>
</dbReference>
<dbReference type="AlphaFoldDB" id="A0AAV9B268"/>
<sequence length="80" mass="9199">MQPKFEYSENPPLFHHLFSRPFHVHLGPLTPKDQTRLPLQALPQIPRNVDHGLLPHRSRGPAQALRRVHARSIRVSDSSI</sequence>